<evidence type="ECO:0000313" key="2">
    <source>
        <dbReference type="EMBL" id="MBB2164156.1"/>
    </source>
</evidence>
<comment type="caution">
    <text evidence="2">The sequence shown here is derived from an EMBL/GenBank/DDBJ whole genome shotgun (WGS) entry which is preliminary data.</text>
</comment>
<dbReference type="Proteomes" id="UP000561077">
    <property type="component" value="Unassembled WGS sequence"/>
</dbReference>
<dbReference type="Pfam" id="PF00144">
    <property type="entry name" value="Beta-lactamase"/>
    <property type="match status" value="1"/>
</dbReference>
<dbReference type="PANTHER" id="PTHR43283:SF3">
    <property type="entry name" value="BETA-LACTAMASE FAMILY PROTEIN (AFU_ORTHOLOGUE AFUA_5G07500)"/>
    <property type="match status" value="1"/>
</dbReference>
<dbReference type="EMBL" id="JABEQN010000006">
    <property type="protein sequence ID" value="MBB2193436.1"/>
    <property type="molecule type" value="Genomic_DNA"/>
</dbReference>
<evidence type="ECO:0000313" key="4">
    <source>
        <dbReference type="Proteomes" id="UP000540490"/>
    </source>
</evidence>
<protein>
    <submittedName>
        <fullName evidence="2">Beta-lactamase family protein</fullName>
    </submittedName>
</protein>
<feature type="domain" description="Beta-lactamase-related" evidence="1">
    <location>
        <begin position="27"/>
        <end position="383"/>
    </location>
</feature>
<sequence>MQETRRKKEDAMSETMPVAGMDERVGQVMDAAVARGRLVGATVLVSVDGRTVVRRAAGLADRAADEPMRPDTLVRLASLTKPVVTAVALALAERGALSLDDAVTRFLPDFRPACADGSVPTITLRHLLTHTAGLSYSFAFPRDDNPYAKAGISDGIAEPGMALEENLARLASVPLLFAPGEGWAYSLALDVMGGVLERAGDAALPDLVQRHVGAKLGWRHTGFAVPDPALLCPPYADGRPAPVEMGARYVMPRQLGGGKVSEIVFAPGRVLDPGSYPSGGAGMVGTAEEFLSFVEALRGGGGPILSPDSAALFGRNAIGDLSMGPMNAGMGFAIGAAVVEDPARARTPVSRGGFTWGGVYGHQWIADPARGVSIVMISNTALAGMAGAYPDAVRDAVYGAGRSG</sequence>
<evidence type="ECO:0000313" key="5">
    <source>
        <dbReference type="Proteomes" id="UP000561077"/>
    </source>
</evidence>
<proteinExistence type="predicted"/>
<name>A0A7W4NS17_9PROT</name>
<dbReference type="InterPro" id="IPR050789">
    <property type="entry name" value="Diverse_Enzym_Activities"/>
</dbReference>
<dbReference type="InterPro" id="IPR001466">
    <property type="entry name" value="Beta-lactam-related"/>
</dbReference>
<dbReference type="AlphaFoldDB" id="A0A7W4NS17"/>
<dbReference type="SUPFAM" id="SSF56601">
    <property type="entry name" value="beta-lactamase/transpeptidase-like"/>
    <property type="match status" value="1"/>
</dbReference>
<gene>
    <name evidence="3" type="ORF">HLH25_07225</name>
    <name evidence="2" type="ORF">HLH26_06305</name>
</gene>
<dbReference type="Proteomes" id="UP000540490">
    <property type="component" value="Unassembled WGS sequence"/>
</dbReference>
<evidence type="ECO:0000259" key="1">
    <source>
        <dbReference type="Pfam" id="PF00144"/>
    </source>
</evidence>
<accession>A0A7W4NS17</accession>
<dbReference type="EMBL" id="JABEQO010000006">
    <property type="protein sequence ID" value="MBB2164156.1"/>
    <property type="molecule type" value="Genomic_DNA"/>
</dbReference>
<dbReference type="PANTHER" id="PTHR43283">
    <property type="entry name" value="BETA-LACTAMASE-RELATED"/>
    <property type="match status" value="1"/>
</dbReference>
<reference evidence="4 5" key="1">
    <citation type="submission" date="2020-04" db="EMBL/GenBank/DDBJ databases">
        <title>Description of novel Gluconacetobacter.</title>
        <authorList>
            <person name="Sombolestani A."/>
        </authorList>
    </citation>
    <scope>NUCLEOTIDE SEQUENCE [LARGE SCALE GENOMIC DNA]</scope>
    <source>
        <strain evidence="3 4">LMG 1728</strain>
        <strain evidence="2 5">LMG 1731</strain>
    </source>
</reference>
<keyword evidence="4" id="KW-1185">Reference proteome</keyword>
<organism evidence="2 5">
    <name type="scientific">Gluconacetobacter dulcium</name>
    <dbReference type="NCBI Taxonomy" id="2729096"/>
    <lineage>
        <taxon>Bacteria</taxon>
        <taxon>Pseudomonadati</taxon>
        <taxon>Pseudomonadota</taxon>
        <taxon>Alphaproteobacteria</taxon>
        <taxon>Acetobacterales</taxon>
        <taxon>Acetobacteraceae</taxon>
        <taxon>Gluconacetobacter</taxon>
    </lineage>
</organism>
<evidence type="ECO:0000313" key="3">
    <source>
        <dbReference type="EMBL" id="MBB2193436.1"/>
    </source>
</evidence>
<dbReference type="Gene3D" id="3.40.710.10">
    <property type="entry name" value="DD-peptidase/beta-lactamase superfamily"/>
    <property type="match status" value="1"/>
</dbReference>
<dbReference type="InterPro" id="IPR012338">
    <property type="entry name" value="Beta-lactam/transpept-like"/>
</dbReference>